<proteinExistence type="predicted"/>
<feature type="domain" description="VOC" evidence="2">
    <location>
        <begin position="9"/>
        <end position="153"/>
    </location>
</feature>
<protein>
    <submittedName>
        <fullName evidence="3">Unannotated protein</fullName>
    </submittedName>
</protein>
<dbReference type="GO" id="GO:0046491">
    <property type="term" value="P:L-methylmalonyl-CoA metabolic process"/>
    <property type="evidence" value="ECO:0007669"/>
    <property type="project" value="TreeGrafter"/>
</dbReference>
<evidence type="ECO:0000256" key="1">
    <source>
        <dbReference type="ARBA" id="ARBA00022723"/>
    </source>
</evidence>
<dbReference type="PANTHER" id="PTHR43048:SF3">
    <property type="entry name" value="METHYLMALONYL-COA EPIMERASE, MITOCHONDRIAL"/>
    <property type="match status" value="1"/>
</dbReference>
<dbReference type="PROSITE" id="PS51819">
    <property type="entry name" value="VOC"/>
    <property type="match status" value="1"/>
</dbReference>
<dbReference type="PANTHER" id="PTHR43048">
    <property type="entry name" value="METHYLMALONYL-COA EPIMERASE"/>
    <property type="match status" value="1"/>
</dbReference>
<name>A0A6J6QPR1_9ZZZZ</name>
<sequence>MSSTWAVTGPRHAGITVSNLDRALEFYIDTLGLELLWRREYAEPEIRDIVGVPDATSFDIAMVQVPGGEFQIELLEYRGCERRSGATSPADYGTGHICLFVDGIDALYAELAEKGVQFRSPRGPVEMTGGANKGGKSLYSLDPDGYIVELHQRPPRAA</sequence>
<dbReference type="EMBL" id="CAEZXP010000011">
    <property type="protein sequence ID" value="CAB4711025.1"/>
    <property type="molecule type" value="Genomic_DNA"/>
</dbReference>
<gene>
    <name evidence="3" type="ORF">UFOPK2399_02001</name>
</gene>
<accession>A0A6J6QPR1</accession>
<evidence type="ECO:0000313" key="3">
    <source>
        <dbReference type="EMBL" id="CAB4711025.1"/>
    </source>
</evidence>
<dbReference type="InterPro" id="IPR029068">
    <property type="entry name" value="Glyas_Bleomycin-R_OHBP_Dase"/>
</dbReference>
<reference evidence="3" key="1">
    <citation type="submission" date="2020-05" db="EMBL/GenBank/DDBJ databases">
        <authorList>
            <person name="Chiriac C."/>
            <person name="Salcher M."/>
            <person name="Ghai R."/>
            <person name="Kavagutti S V."/>
        </authorList>
    </citation>
    <scope>NUCLEOTIDE SEQUENCE</scope>
</reference>
<dbReference type="InterPro" id="IPR004360">
    <property type="entry name" value="Glyas_Fos-R_dOase_dom"/>
</dbReference>
<keyword evidence="1" id="KW-0479">Metal-binding</keyword>
<dbReference type="InterPro" id="IPR051785">
    <property type="entry name" value="MMCE/EMCE_epimerase"/>
</dbReference>
<dbReference type="Gene3D" id="3.10.180.10">
    <property type="entry name" value="2,3-Dihydroxybiphenyl 1,2-Dioxygenase, domain 1"/>
    <property type="match status" value="1"/>
</dbReference>
<dbReference type="SUPFAM" id="SSF54593">
    <property type="entry name" value="Glyoxalase/Bleomycin resistance protein/Dihydroxybiphenyl dioxygenase"/>
    <property type="match status" value="1"/>
</dbReference>
<organism evidence="3">
    <name type="scientific">freshwater metagenome</name>
    <dbReference type="NCBI Taxonomy" id="449393"/>
    <lineage>
        <taxon>unclassified sequences</taxon>
        <taxon>metagenomes</taxon>
        <taxon>ecological metagenomes</taxon>
    </lineage>
</organism>
<dbReference type="GO" id="GO:0046872">
    <property type="term" value="F:metal ion binding"/>
    <property type="evidence" value="ECO:0007669"/>
    <property type="project" value="UniProtKB-KW"/>
</dbReference>
<evidence type="ECO:0000259" key="2">
    <source>
        <dbReference type="PROSITE" id="PS51819"/>
    </source>
</evidence>
<dbReference type="InterPro" id="IPR037523">
    <property type="entry name" value="VOC_core"/>
</dbReference>
<dbReference type="GO" id="GO:0004493">
    <property type="term" value="F:methylmalonyl-CoA epimerase activity"/>
    <property type="evidence" value="ECO:0007669"/>
    <property type="project" value="TreeGrafter"/>
</dbReference>
<dbReference type="Pfam" id="PF00903">
    <property type="entry name" value="Glyoxalase"/>
    <property type="match status" value="1"/>
</dbReference>
<dbReference type="AlphaFoldDB" id="A0A6J6QPR1"/>